<evidence type="ECO:0000313" key="1">
    <source>
        <dbReference type="EMBL" id="GBP31154.1"/>
    </source>
</evidence>
<accession>A0A4C1UZC4</accession>
<sequence>MLRYHENRKSDSDEYEFIACAVRRHFDKFTIELTPRAHVHARAPPPTDWRAKIGAPDTGKFNKGKYAFSDDVKRQEDHVRRLLSAVLYRTPARTYGLTDIRVFYITLSRGKRACEPLESMWSPPPIETRKPRRGTGALPAFWVGIRYLMSGRVG</sequence>
<evidence type="ECO:0000313" key="2">
    <source>
        <dbReference type="Proteomes" id="UP000299102"/>
    </source>
</evidence>
<name>A0A4C1UZC4_EUMVA</name>
<organism evidence="1 2">
    <name type="scientific">Eumeta variegata</name>
    <name type="common">Bagworm moth</name>
    <name type="synonym">Eumeta japonica</name>
    <dbReference type="NCBI Taxonomy" id="151549"/>
    <lineage>
        <taxon>Eukaryota</taxon>
        <taxon>Metazoa</taxon>
        <taxon>Ecdysozoa</taxon>
        <taxon>Arthropoda</taxon>
        <taxon>Hexapoda</taxon>
        <taxon>Insecta</taxon>
        <taxon>Pterygota</taxon>
        <taxon>Neoptera</taxon>
        <taxon>Endopterygota</taxon>
        <taxon>Lepidoptera</taxon>
        <taxon>Glossata</taxon>
        <taxon>Ditrysia</taxon>
        <taxon>Tineoidea</taxon>
        <taxon>Psychidae</taxon>
        <taxon>Oiketicinae</taxon>
        <taxon>Eumeta</taxon>
    </lineage>
</organism>
<dbReference type="EMBL" id="BGZK01000242">
    <property type="protein sequence ID" value="GBP31154.1"/>
    <property type="molecule type" value="Genomic_DNA"/>
</dbReference>
<proteinExistence type="predicted"/>
<dbReference type="AlphaFoldDB" id="A0A4C1UZC4"/>
<gene>
    <name evidence="1" type="ORF">EVAR_21592_1</name>
</gene>
<protein>
    <submittedName>
        <fullName evidence="1">Uncharacterized protein</fullName>
    </submittedName>
</protein>
<keyword evidence="2" id="KW-1185">Reference proteome</keyword>
<comment type="caution">
    <text evidence="1">The sequence shown here is derived from an EMBL/GenBank/DDBJ whole genome shotgun (WGS) entry which is preliminary data.</text>
</comment>
<reference evidence="1 2" key="1">
    <citation type="journal article" date="2019" name="Commun. Biol.">
        <title>The bagworm genome reveals a unique fibroin gene that provides high tensile strength.</title>
        <authorList>
            <person name="Kono N."/>
            <person name="Nakamura H."/>
            <person name="Ohtoshi R."/>
            <person name="Tomita M."/>
            <person name="Numata K."/>
            <person name="Arakawa K."/>
        </authorList>
    </citation>
    <scope>NUCLEOTIDE SEQUENCE [LARGE SCALE GENOMIC DNA]</scope>
</reference>
<dbReference type="Proteomes" id="UP000299102">
    <property type="component" value="Unassembled WGS sequence"/>
</dbReference>